<dbReference type="PROSITE" id="PS51318">
    <property type="entry name" value="TAT"/>
    <property type="match status" value="1"/>
</dbReference>
<dbReference type="InterPro" id="IPR006311">
    <property type="entry name" value="TAT_signal"/>
</dbReference>
<evidence type="ECO:0000256" key="1">
    <source>
        <dbReference type="SAM" id="SignalP"/>
    </source>
</evidence>
<dbReference type="RefSeq" id="WP_119051187.1">
    <property type="nucleotide sequence ID" value="NZ_CP032157.1"/>
</dbReference>
<sequence>MSIQPNNPFNTSRRSFLKNTGRLVIGFSILPLPFPAQAQDTGGVPLPPDEGNINAWIRIDAEGHLTVLTGKTELGQGIKTALMQIAAEELDINMKNVSIIIADTAQTADERYTSGSASITSSGSAIRAAAAEARKRLFDMAAETLAVPVQELEVREGVVTARSTAKSVSYAALLKGRSIEGAVTGKAPLKDPAKYTLVGTPHPREEIKAMVTGQPVYVQDLRLPEMLHARILRPRMYGAKLTALPDQALASLPGIVKLVRNGSFVGIVVKEEYQAIKALKLLQQAAIWNKYSLLPAQAGLYDHIIQQTANSEVVEKNEAVAPAIAAAPTQWEAVYKRPYHMHASIGPSCAVAQWKEDLLTVWSHTQGAFPLRSTLSDLLAIPQSKIRVIAVPGSGCYGHNGADDVAADAALLAMAVPGKPIRVQWMREDEHSWEPYGSAMLLRMKAGLDAQGNLLAINTEIWSDTHIARPGGQAGHFIAGRDLEKPFPFSNNRYSGASYRNGIPLYDTLRQVTLYNYKGPLRTSALRSLGAYANIFALESFMDELAHKAGKDPADFRLQYLKDERASAVIEMVMEKTRWKERIKTKEVGLGIAFAQYKNDASYFAVVAEIKVDKATKQYRLVKLTGVIEAGQTINVDGIKNQTAGGMIQSASWTMLEEVRYSEKGISSRAWDTYPILRFNAVPDTEVFVINRPDLPAVGAGESAQGPTAAAIANAIFNATGSRLRELPLKPSKIEWKY</sequence>
<keyword evidence="1" id="KW-0732">Signal</keyword>
<dbReference type="PANTHER" id="PTHR47495">
    <property type="entry name" value="ALDEHYDE DEHYDROGENASE"/>
    <property type="match status" value="1"/>
</dbReference>
<proteinExistence type="predicted"/>
<dbReference type="InterPro" id="IPR012368">
    <property type="entry name" value="OxRdtase_Mopterin-bd_su_IorB"/>
</dbReference>
<protein>
    <submittedName>
        <fullName evidence="3">Xanthine dehydrogenase family protein molybdopterin-binding subunit</fullName>
    </submittedName>
</protein>
<dbReference type="InterPro" id="IPR000674">
    <property type="entry name" value="Ald_Oxase/Xan_DH_a/b"/>
</dbReference>
<dbReference type="InterPro" id="IPR052516">
    <property type="entry name" value="N-heterocyclic_Hydroxylase"/>
</dbReference>
<dbReference type="SMART" id="SM01008">
    <property type="entry name" value="Ald_Xan_dh_C"/>
    <property type="match status" value="1"/>
</dbReference>
<evidence type="ECO:0000259" key="2">
    <source>
        <dbReference type="SMART" id="SM01008"/>
    </source>
</evidence>
<dbReference type="InterPro" id="IPR008274">
    <property type="entry name" value="AldOxase/xan_DH_MoCoBD1"/>
</dbReference>
<feature type="domain" description="Aldehyde oxidase/xanthine dehydrogenase a/b hammerhead" evidence="2">
    <location>
        <begin position="212"/>
        <end position="286"/>
    </location>
</feature>
<gene>
    <name evidence="3" type="ORF">D3H65_15515</name>
</gene>
<evidence type="ECO:0000313" key="3">
    <source>
        <dbReference type="EMBL" id="AXY75306.1"/>
    </source>
</evidence>
<dbReference type="Pfam" id="PF20256">
    <property type="entry name" value="MoCoBD_2"/>
    <property type="match status" value="2"/>
</dbReference>
<dbReference type="PANTHER" id="PTHR47495:SF1">
    <property type="entry name" value="BLL3820 PROTEIN"/>
    <property type="match status" value="1"/>
</dbReference>
<name>A0A3B7MQR1_9BACT</name>
<dbReference type="PIRSF" id="PIRSF036389">
    <property type="entry name" value="IOR_B"/>
    <property type="match status" value="1"/>
</dbReference>
<dbReference type="InterPro" id="IPR037165">
    <property type="entry name" value="AldOxase/xan_DH_Mopterin-bd_sf"/>
</dbReference>
<feature type="chain" id="PRO_5017613598" evidence="1">
    <location>
        <begin position="39"/>
        <end position="738"/>
    </location>
</feature>
<dbReference type="KEGG" id="pseg:D3H65_15515"/>
<dbReference type="GO" id="GO:0016491">
    <property type="term" value="F:oxidoreductase activity"/>
    <property type="evidence" value="ECO:0007669"/>
    <property type="project" value="InterPro"/>
</dbReference>
<dbReference type="Gene3D" id="3.30.365.10">
    <property type="entry name" value="Aldehyde oxidase/xanthine dehydrogenase, molybdopterin binding domain"/>
    <property type="match status" value="3"/>
</dbReference>
<dbReference type="Proteomes" id="UP000263900">
    <property type="component" value="Chromosome"/>
</dbReference>
<accession>A0A3B7MQR1</accession>
<dbReference type="SUPFAM" id="SSF56003">
    <property type="entry name" value="Molybdenum cofactor-binding domain"/>
    <property type="match status" value="2"/>
</dbReference>
<dbReference type="AlphaFoldDB" id="A0A3B7MQR1"/>
<dbReference type="EMBL" id="CP032157">
    <property type="protein sequence ID" value="AXY75306.1"/>
    <property type="molecule type" value="Genomic_DNA"/>
</dbReference>
<organism evidence="3 4">
    <name type="scientific">Paraflavitalea soli</name>
    <dbReference type="NCBI Taxonomy" id="2315862"/>
    <lineage>
        <taxon>Bacteria</taxon>
        <taxon>Pseudomonadati</taxon>
        <taxon>Bacteroidota</taxon>
        <taxon>Chitinophagia</taxon>
        <taxon>Chitinophagales</taxon>
        <taxon>Chitinophagaceae</taxon>
        <taxon>Paraflavitalea</taxon>
    </lineage>
</organism>
<dbReference type="InterPro" id="IPR046867">
    <property type="entry name" value="AldOxase/xan_DH_MoCoBD2"/>
</dbReference>
<dbReference type="Gene3D" id="3.90.1170.50">
    <property type="entry name" value="Aldehyde oxidase/xanthine dehydrogenase, a/b hammerhead"/>
    <property type="match status" value="1"/>
</dbReference>
<dbReference type="Pfam" id="PF02738">
    <property type="entry name" value="MoCoBD_1"/>
    <property type="match status" value="1"/>
</dbReference>
<evidence type="ECO:0000313" key="4">
    <source>
        <dbReference type="Proteomes" id="UP000263900"/>
    </source>
</evidence>
<feature type="signal peptide" evidence="1">
    <location>
        <begin position="1"/>
        <end position="38"/>
    </location>
</feature>
<keyword evidence="4" id="KW-1185">Reference proteome</keyword>
<dbReference type="OrthoDB" id="9767994at2"/>
<reference evidence="3 4" key="1">
    <citation type="submission" date="2018-09" db="EMBL/GenBank/DDBJ databases">
        <title>Genome sequencing of strain 6GH32-13.</title>
        <authorList>
            <person name="Weon H.-Y."/>
            <person name="Heo J."/>
            <person name="Kwon S.-W."/>
        </authorList>
    </citation>
    <scope>NUCLEOTIDE SEQUENCE [LARGE SCALE GENOMIC DNA]</scope>
    <source>
        <strain evidence="3 4">5GH32-13</strain>
    </source>
</reference>